<accession>A0A412GKJ3</accession>
<dbReference type="PROSITE" id="PS51186">
    <property type="entry name" value="GNAT"/>
    <property type="match status" value="1"/>
</dbReference>
<feature type="domain" description="N-acetyltransferase" evidence="1">
    <location>
        <begin position="3"/>
        <end position="165"/>
    </location>
</feature>
<dbReference type="EMBL" id="QRUU01000038">
    <property type="protein sequence ID" value="RGR95258.1"/>
    <property type="molecule type" value="Genomic_DNA"/>
</dbReference>
<dbReference type="SUPFAM" id="SSF55729">
    <property type="entry name" value="Acyl-CoA N-acyltransferases (Nat)"/>
    <property type="match status" value="1"/>
</dbReference>
<dbReference type="Proteomes" id="UP000285864">
    <property type="component" value="Unassembled WGS sequence"/>
</dbReference>
<dbReference type="InterPro" id="IPR016181">
    <property type="entry name" value="Acyl_CoA_acyltransferase"/>
</dbReference>
<sequence>MKIRIRLATLSDLNKLMGIFDTARRFMQSTGNANQWINGYPQRELIMHEINSGHCYVCINEQESVAGTFCFIQGPDPTYSRIDEGDWLDNDPYWVIHRIASDGSCRGIFEACINWCEKQTPNLRVDTHADNKIMQNLLEKHGFIRCGIIYVANGTPRIAYQRHNTSHS</sequence>
<evidence type="ECO:0000313" key="2">
    <source>
        <dbReference type="EMBL" id="RGR95258.1"/>
    </source>
</evidence>
<name>A0A412GKJ3_9BACT</name>
<organism evidence="2 3">
    <name type="scientific">Phocaeicola coprocola</name>
    <dbReference type="NCBI Taxonomy" id="310298"/>
    <lineage>
        <taxon>Bacteria</taxon>
        <taxon>Pseudomonadati</taxon>
        <taxon>Bacteroidota</taxon>
        <taxon>Bacteroidia</taxon>
        <taxon>Bacteroidales</taxon>
        <taxon>Bacteroidaceae</taxon>
        <taxon>Phocaeicola</taxon>
    </lineage>
</organism>
<dbReference type="AlphaFoldDB" id="A0A412GKJ3"/>
<keyword evidence="3" id="KW-1185">Reference proteome</keyword>
<dbReference type="Gene3D" id="3.40.630.30">
    <property type="match status" value="1"/>
</dbReference>
<comment type="caution">
    <text evidence="2">The sequence shown here is derived from an EMBL/GenBank/DDBJ whole genome shotgun (WGS) entry which is preliminary data.</text>
</comment>
<reference evidence="2 3" key="1">
    <citation type="submission" date="2018-08" db="EMBL/GenBank/DDBJ databases">
        <title>A genome reference for cultivated species of the human gut microbiota.</title>
        <authorList>
            <person name="Zou Y."/>
            <person name="Xue W."/>
            <person name="Luo G."/>
        </authorList>
    </citation>
    <scope>NUCLEOTIDE SEQUENCE [LARGE SCALE GENOMIC DNA]</scope>
    <source>
        <strain evidence="2 3">AF24-2</strain>
    </source>
</reference>
<protein>
    <submittedName>
        <fullName evidence="2">GNAT family N-acetyltransferase</fullName>
    </submittedName>
</protein>
<dbReference type="GO" id="GO:0016747">
    <property type="term" value="F:acyltransferase activity, transferring groups other than amino-acyl groups"/>
    <property type="evidence" value="ECO:0007669"/>
    <property type="project" value="InterPro"/>
</dbReference>
<dbReference type="InterPro" id="IPR000182">
    <property type="entry name" value="GNAT_dom"/>
</dbReference>
<gene>
    <name evidence="2" type="ORF">DWY20_09375</name>
</gene>
<proteinExistence type="predicted"/>
<dbReference type="RefSeq" id="WP_118484655.1">
    <property type="nucleotide sequence ID" value="NZ_JACJIX010000019.1"/>
</dbReference>
<evidence type="ECO:0000259" key="1">
    <source>
        <dbReference type="PROSITE" id="PS51186"/>
    </source>
</evidence>
<evidence type="ECO:0000313" key="3">
    <source>
        <dbReference type="Proteomes" id="UP000285864"/>
    </source>
</evidence>
<keyword evidence="2" id="KW-0808">Transferase</keyword>